<proteinExistence type="predicted"/>
<evidence type="ECO:0000313" key="1">
    <source>
        <dbReference type="Proteomes" id="UP000025227"/>
    </source>
</evidence>
<sequence length="100" mass="11254">CQTVQLARNPSISVNECRLLGKIGIGRAYDVLMNHAKRRSHLAVTPSTKANRTATDVMVRCSARKAMAMAELRAIRSMPELLDNLHHTLQFTLLRPYCIH</sequence>
<keyword evidence="1" id="KW-1185">Reference proteome</keyword>
<reference evidence="2" key="1">
    <citation type="submission" date="2020-12" db="UniProtKB">
        <authorList>
            <consortium name="WormBaseParasite"/>
        </authorList>
    </citation>
    <scope>IDENTIFICATION</scope>
    <source>
        <strain evidence="2">MHco3</strain>
    </source>
</reference>
<dbReference type="AlphaFoldDB" id="A0A7I4YK66"/>
<accession>A0A7I4YK66</accession>
<name>A0A7I4YK66_HAECO</name>
<protein>
    <submittedName>
        <fullName evidence="2">IMS_C domain-containing protein</fullName>
    </submittedName>
</protein>
<dbReference type="WBParaSite" id="HCON_00103960-00001">
    <property type="protein sequence ID" value="HCON_00103960-00001"/>
    <property type="gene ID" value="HCON_00103960"/>
</dbReference>
<evidence type="ECO:0000313" key="2">
    <source>
        <dbReference type="WBParaSite" id="HCON_00103960-00001"/>
    </source>
</evidence>
<organism evidence="1 2">
    <name type="scientific">Haemonchus contortus</name>
    <name type="common">Barber pole worm</name>
    <dbReference type="NCBI Taxonomy" id="6289"/>
    <lineage>
        <taxon>Eukaryota</taxon>
        <taxon>Metazoa</taxon>
        <taxon>Ecdysozoa</taxon>
        <taxon>Nematoda</taxon>
        <taxon>Chromadorea</taxon>
        <taxon>Rhabditida</taxon>
        <taxon>Rhabditina</taxon>
        <taxon>Rhabditomorpha</taxon>
        <taxon>Strongyloidea</taxon>
        <taxon>Trichostrongylidae</taxon>
        <taxon>Haemonchus</taxon>
    </lineage>
</organism>
<dbReference type="Proteomes" id="UP000025227">
    <property type="component" value="Unplaced"/>
</dbReference>